<keyword evidence="9" id="KW-1185">Reference proteome</keyword>
<dbReference type="Gene3D" id="2.60.40.1820">
    <property type="match status" value="1"/>
</dbReference>
<proteinExistence type="predicted"/>
<dbReference type="GO" id="GO:0098542">
    <property type="term" value="P:defense response to other organism"/>
    <property type="evidence" value="ECO:0007669"/>
    <property type="project" value="InterPro"/>
</dbReference>
<dbReference type="Proteomes" id="UP000623129">
    <property type="component" value="Unassembled WGS sequence"/>
</dbReference>
<protein>
    <submittedName>
        <fullName evidence="8">Late embryogenesis abundant protein</fullName>
    </submittedName>
</protein>
<gene>
    <name evidence="8" type="ORF">FCM35_KLT11973</name>
</gene>
<feature type="domain" description="Late embryogenesis abundant protein LEA-2 subgroup" evidence="7">
    <location>
        <begin position="124"/>
        <end position="219"/>
    </location>
</feature>
<dbReference type="PANTHER" id="PTHR31234:SF4">
    <property type="entry name" value="EXPRESSED PROTEIN"/>
    <property type="match status" value="1"/>
</dbReference>
<sequence length="223" mass="24865">MAKTSGYYPETASPLLSPPNTNPYSSVPPPPLQSYYTGIPTSPPDTFILLPVRLCLRRRRTLRFRSLLSSSCLLTIFLLTLLLLSFFFLYPSDPDLSVARLHLSRIRVTTSTSVALTISMGIDLKIRNPDFFSIDYSYLNSTVLYRGRTLGSVTSEGGHVRARGVSYVQADLNLDAVRIIDDVFYLIEDIASGIIPFETKTQIVGDVHLFFLNVPVQVNVLNV</sequence>
<evidence type="ECO:0000313" key="8">
    <source>
        <dbReference type="EMBL" id="KAF3323242.1"/>
    </source>
</evidence>
<evidence type="ECO:0000313" key="9">
    <source>
        <dbReference type="Proteomes" id="UP000623129"/>
    </source>
</evidence>
<dbReference type="SUPFAM" id="SSF117070">
    <property type="entry name" value="LEA14-like"/>
    <property type="match status" value="1"/>
</dbReference>
<reference evidence="8" key="1">
    <citation type="submission" date="2020-01" db="EMBL/GenBank/DDBJ databases">
        <title>Genome sequence of Kobresia littledalei, the first chromosome-level genome in the family Cyperaceae.</title>
        <authorList>
            <person name="Qu G."/>
        </authorList>
    </citation>
    <scope>NUCLEOTIDE SEQUENCE</scope>
    <source>
        <strain evidence="8">C.B.Clarke</strain>
        <tissue evidence="8">Leaf</tissue>
    </source>
</reference>
<comment type="caution">
    <text evidence="8">The sequence shown here is derived from an EMBL/GenBank/DDBJ whole genome shotgun (WGS) entry which is preliminary data.</text>
</comment>
<dbReference type="InterPro" id="IPR044839">
    <property type="entry name" value="NDR1-like"/>
</dbReference>
<dbReference type="GO" id="GO:0016020">
    <property type="term" value="C:membrane"/>
    <property type="evidence" value="ECO:0007669"/>
    <property type="project" value="UniProtKB-SubCell"/>
</dbReference>
<keyword evidence="4 6" id="KW-0472">Membrane</keyword>
<evidence type="ECO:0000256" key="4">
    <source>
        <dbReference type="ARBA" id="ARBA00023136"/>
    </source>
</evidence>
<organism evidence="8 9">
    <name type="scientific">Carex littledalei</name>
    <dbReference type="NCBI Taxonomy" id="544730"/>
    <lineage>
        <taxon>Eukaryota</taxon>
        <taxon>Viridiplantae</taxon>
        <taxon>Streptophyta</taxon>
        <taxon>Embryophyta</taxon>
        <taxon>Tracheophyta</taxon>
        <taxon>Spermatophyta</taxon>
        <taxon>Magnoliopsida</taxon>
        <taxon>Liliopsida</taxon>
        <taxon>Poales</taxon>
        <taxon>Cyperaceae</taxon>
        <taxon>Cyperoideae</taxon>
        <taxon>Cariceae</taxon>
        <taxon>Carex</taxon>
        <taxon>Carex subgen. Euthyceras</taxon>
    </lineage>
</organism>
<evidence type="ECO:0000256" key="1">
    <source>
        <dbReference type="ARBA" id="ARBA00004167"/>
    </source>
</evidence>
<dbReference type="PANTHER" id="PTHR31234">
    <property type="entry name" value="LATE EMBRYOGENESIS ABUNDANT (LEA) HYDROXYPROLINE-RICH GLYCOPROTEIN FAMILY"/>
    <property type="match status" value="1"/>
</dbReference>
<evidence type="ECO:0000259" key="7">
    <source>
        <dbReference type="Pfam" id="PF03168"/>
    </source>
</evidence>
<evidence type="ECO:0000256" key="3">
    <source>
        <dbReference type="ARBA" id="ARBA00022989"/>
    </source>
</evidence>
<dbReference type="AlphaFoldDB" id="A0A833QJX5"/>
<keyword evidence="2 6" id="KW-0812">Transmembrane</keyword>
<evidence type="ECO:0000256" key="2">
    <source>
        <dbReference type="ARBA" id="ARBA00022692"/>
    </source>
</evidence>
<keyword evidence="3 6" id="KW-1133">Transmembrane helix</keyword>
<accession>A0A833QJX5</accession>
<dbReference type="InterPro" id="IPR004864">
    <property type="entry name" value="LEA_2"/>
</dbReference>
<dbReference type="Pfam" id="PF03168">
    <property type="entry name" value="LEA_2"/>
    <property type="match status" value="1"/>
</dbReference>
<dbReference type="OrthoDB" id="1917236at2759"/>
<comment type="subcellular location">
    <subcellularLocation>
        <location evidence="1">Membrane</location>
        <topology evidence="1">Single-pass membrane protein</topology>
    </subcellularLocation>
</comment>
<evidence type="ECO:0000256" key="5">
    <source>
        <dbReference type="SAM" id="MobiDB-lite"/>
    </source>
</evidence>
<evidence type="ECO:0000256" key="6">
    <source>
        <dbReference type="SAM" id="Phobius"/>
    </source>
</evidence>
<feature type="transmembrane region" description="Helical" evidence="6">
    <location>
        <begin position="67"/>
        <end position="90"/>
    </location>
</feature>
<dbReference type="EMBL" id="SWLB01000023">
    <property type="protein sequence ID" value="KAF3323242.1"/>
    <property type="molecule type" value="Genomic_DNA"/>
</dbReference>
<feature type="region of interest" description="Disordered" evidence="5">
    <location>
        <begin position="1"/>
        <end position="23"/>
    </location>
</feature>
<name>A0A833QJX5_9POAL</name>